<evidence type="ECO:0000256" key="4">
    <source>
        <dbReference type="ARBA" id="ARBA00022692"/>
    </source>
</evidence>
<feature type="transmembrane region" description="Helical" evidence="7">
    <location>
        <begin position="243"/>
        <end position="264"/>
    </location>
</feature>
<dbReference type="GO" id="GO:0055085">
    <property type="term" value="P:transmembrane transport"/>
    <property type="evidence" value="ECO:0007669"/>
    <property type="project" value="InterPro"/>
</dbReference>
<dbReference type="PROSITE" id="PS50928">
    <property type="entry name" value="ABC_TM1"/>
    <property type="match status" value="1"/>
</dbReference>
<keyword evidence="2 7" id="KW-0813">Transport</keyword>
<evidence type="ECO:0000256" key="3">
    <source>
        <dbReference type="ARBA" id="ARBA00022475"/>
    </source>
</evidence>
<evidence type="ECO:0000313" key="9">
    <source>
        <dbReference type="EMBL" id="SDJ37372.1"/>
    </source>
</evidence>
<dbReference type="GO" id="GO:0005886">
    <property type="term" value="C:plasma membrane"/>
    <property type="evidence" value="ECO:0007669"/>
    <property type="project" value="UniProtKB-SubCell"/>
</dbReference>
<proteinExistence type="inferred from homology"/>
<feature type="transmembrane region" description="Helical" evidence="7">
    <location>
        <begin position="145"/>
        <end position="165"/>
    </location>
</feature>
<comment type="subcellular location">
    <subcellularLocation>
        <location evidence="1 7">Cell membrane</location>
        <topology evidence="1 7">Multi-pass membrane protein</topology>
    </subcellularLocation>
</comment>
<dbReference type="Pfam" id="PF00528">
    <property type="entry name" value="BPD_transp_1"/>
    <property type="match status" value="1"/>
</dbReference>
<dbReference type="PANTHER" id="PTHR43744">
    <property type="entry name" value="ABC TRANSPORTER PERMEASE PROTEIN MG189-RELATED-RELATED"/>
    <property type="match status" value="1"/>
</dbReference>
<keyword evidence="3" id="KW-1003">Cell membrane</keyword>
<dbReference type="Proteomes" id="UP000199225">
    <property type="component" value="Unassembled WGS sequence"/>
</dbReference>
<protein>
    <submittedName>
        <fullName evidence="9">Carbohydrate ABC transporter membrane protein 2, CUT1 family</fullName>
    </submittedName>
</protein>
<reference evidence="10" key="1">
    <citation type="submission" date="2016-10" db="EMBL/GenBank/DDBJ databases">
        <authorList>
            <person name="Varghese N."/>
            <person name="Submissions S."/>
        </authorList>
    </citation>
    <scope>NUCLEOTIDE SEQUENCE [LARGE SCALE GENOMIC DNA]</scope>
    <source>
        <strain evidence="10">DSM 4771</strain>
    </source>
</reference>
<sequence length="280" mass="31720">MEQVFRRINVSKLLVTIVMTIVGIIFLLPFLWMISASFKVEAEVLAYPIEWIPSTWNAVENYKEVWFGSNSFLLYYWNSIKVSFLTTFVSVFFSSIAAYSFAKIHFKGRDVLFLIVLLTYMIPPQAIIVPQYLLYSSVGLIDTHLGLILLNSFSAFGTFMLRQFFMGVNDEIIESAKMDGAGHFRTFFSIALPLVKPAIATYAILRFIWTWNDYQNPLIFLRSEHLYTIQIGIEQFADAHGSIYSLMMAAAVSAVIPLLIVFVVGQKRVIEGISLGGVKG</sequence>
<comment type="similarity">
    <text evidence="7">Belongs to the binding-protein-dependent transport system permease family.</text>
</comment>
<feature type="domain" description="ABC transmembrane type-1" evidence="8">
    <location>
        <begin position="76"/>
        <end position="265"/>
    </location>
</feature>
<evidence type="ECO:0000256" key="7">
    <source>
        <dbReference type="RuleBase" id="RU363032"/>
    </source>
</evidence>
<evidence type="ECO:0000256" key="1">
    <source>
        <dbReference type="ARBA" id="ARBA00004651"/>
    </source>
</evidence>
<accession>A0A1G8T754</accession>
<keyword evidence="4 7" id="KW-0812">Transmembrane</keyword>
<keyword evidence="10" id="KW-1185">Reference proteome</keyword>
<organism evidence="9 10">
    <name type="scientific">Salimicrobium halophilum</name>
    <dbReference type="NCBI Taxonomy" id="86666"/>
    <lineage>
        <taxon>Bacteria</taxon>
        <taxon>Bacillati</taxon>
        <taxon>Bacillota</taxon>
        <taxon>Bacilli</taxon>
        <taxon>Bacillales</taxon>
        <taxon>Bacillaceae</taxon>
        <taxon>Salimicrobium</taxon>
    </lineage>
</organism>
<dbReference type="Gene3D" id="1.10.3720.10">
    <property type="entry name" value="MetI-like"/>
    <property type="match status" value="1"/>
</dbReference>
<keyword evidence="6 7" id="KW-0472">Membrane</keyword>
<feature type="transmembrane region" description="Helical" evidence="7">
    <location>
        <begin position="12"/>
        <end position="34"/>
    </location>
</feature>
<feature type="transmembrane region" description="Helical" evidence="7">
    <location>
        <begin position="75"/>
        <end position="99"/>
    </location>
</feature>
<evidence type="ECO:0000313" key="10">
    <source>
        <dbReference type="Proteomes" id="UP000199225"/>
    </source>
</evidence>
<dbReference type="PANTHER" id="PTHR43744:SF12">
    <property type="entry name" value="ABC TRANSPORTER PERMEASE PROTEIN MG189-RELATED"/>
    <property type="match status" value="1"/>
</dbReference>
<dbReference type="CDD" id="cd06261">
    <property type="entry name" value="TM_PBP2"/>
    <property type="match status" value="1"/>
</dbReference>
<evidence type="ECO:0000256" key="5">
    <source>
        <dbReference type="ARBA" id="ARBA00022989"/>
    </source>
</evidence>
<evidence type="ECO:0000256" key="6">
    <source>
        <dbReference type="ARBA" id="ARBA00023136"/>
    </source>
</evidence>
<feature type="transmembrane region" description="Helical" evidence="7">
    <location>
        <begin position="111"/>
        <end position="133"/>
    </location>
</feature>
<gene>
    <name evidence="9" type="ORF">SAMN04490247_1744</name>
</gene>
<dbReference type="InterPro" id="IPR035906">
    <property type="entry name" value="MetI-like_sf"/>
</dbReference>
<dbReference type="STRING" id="86666.SAMN04490247_1744"/>
<name>A0A1G8T754_9BACI</name>
<evidence type="ECO:0000259" key="8">
    <source>
        <dbReference type="PROSITE" id="PS50928"/>
    </source>
</evidence>
<evidence type="ECO:0000256" key="2">
    <source>
        <dbReference type="ARBA" id="ARBA00022448"/>
    </source>
</evidence>
<keyword evidence="5 7" id="KW-1133">Transmembrane helix</keyword>
<dbReference type="SUPFAM" id="SSF161098">
    <property type="entry name" value="MetI-like"/>
    <property type="match status" value="1"/>
</dbReference>
<dbReference type="AlphaFoldDB" id="A0A1G8T754"/>
<feature type="transmembrane region" description="Helical" evidence="7">
    <location>
        <begin position="186"/>
        <end position="209"/>
    </location>
</feature>
<dbReference type="EMBL" id="FNEV01000004">
    <property type="protein sequence ID" value="SDJ37372.1"/>
    <property type="molecule type" value="Genomic_DNA"/>
</dbReference>
<dbReference type="InterPro" id="IPR000515">
    <property type="entry name" value="MetI-like"/>
</dbReference>